<proteinExistence type="predicted"/>
<protein>
    <submittedName>
        <fullName evidence="1">Uncharacterized protein</fullName>
    </submittedName>
</protein>
<comment type="caution">
    <text evidence="1">The sequence shown here is derived from an EMBL/GenBank/DDBJ whole genome shotgun (WGS) entry which is preliminary data.</text>
</comment>
<dbReference type="AlphaFoldDB" id="A0A0L6ULX5"/>
<name>A0A0L6ULX5_9BASI</name>
<keyword evidence="2" id="KW-1185">Reference proteome</keyword>
<dbReference type="VEuPathDB" id="FungiDB:VP01_4951g1"/>
<dbReference type="Proteomes" id="UP000037035">
    <property type="component" value="Unassembled WGS sequence"/>
</dbReference>
<accession>A0A0L6ULX5</accession>
<dbReference type="PANTHER" id="PTHR31912:SF34">
    <property type="entry name" value="NOTOCHORD-RELATED PROTEIN"/>
    <property type="match status" value="1"/>
</dbReference>
<dbReference type="EMBL" id="LAVV01010111">
    <property type="protein sequence ID" value="KNZ49538.1"/>
    <property type="molecule type" value="Genomic_DNA"/>
</dbReference>
<evidence type="ECO:0000313" key="1">
    <source>
        <dbReference type="EMBL" id="KNZ49538.1"/>
    </source>
</evidence>
<evidence type="ECO:0000313" key="2">
    <source>
        <dbReference type="Proteomes" id="UP000037035"/>
    </source>
</evidence>
<dbReference type="PANTHER" id="PTHR31912">
    <property type="entry name" value="IP13529P"/>
    <property type="match status" value="1"/>
</dbReference>
<reference evidence="1 2" key="1">
    <citation type="submission" date="2015-08" db="EMBL/GenBank/DDBJ databases">
        <title>Next Generation Sequencing and Analysis of the Genome of Puccinia sorghi L Schw, the Causal Agent of Maize Common Rust.</title>
        <authorList>
            <person name="Rochi L."/>
            <person name="Burguener G."/>
            <person name="Darino M."/>
            <person name="Turjanski A."/>
            <person name="Kreff E."/>
            <person name="Dieguez M.J."/>
            <person name="Sacco F."/>
        </authorList>
    </citation>
    <scope>NUCLEOTIDE SEQUENCE [LARGE SCALE GENOMIC DNA]</scope>
    <source>
        <strain evidence="1 2">RO10H11247</strain>
    </source>
</reference>
<organism evidence="1 2">
    <name type="scientific">Puccinia sorghi</name>
    <dbReference type="NCBI Taxonomy" id="27349"/>
    <lineage>
        <taxon>Eukaryota</taxon>
        <taxon>Fungi</taxon>
        <taxon>Dikarya</taxon>
        <taxon>Basidiomycota</taxon>
        <taxon>Pucciniomycotina</taxon>
        <taxon>Pucciniomycetes</taxon>
        <taxon>Pucciniales</taxon>
        <taxon>Pucciniaceae</taxon>
        <taxon>Puccinia</taxon>
    </lineage>
</organism>
<gene>
    <name evidence="1" type="ORF">VP01_4951g1</name>
</gene>
<sequence>MEFPYFFFLSNLIKSTAQISQISSEYQPTLIFILLFLKKFPSQTFSCYTCGDIVKWDGNDLSYIEVPNPWRKKARMEPAYLIIFHPDFPDTKDESYGIKHCGKIKESRNKLFEVLKMSMQLCFMDDSPMAAEILQKKSMDPNIFKTSLVIQHFLPMGISQTPLNILRTHQRGNGINDTITKELIDIKCKNTPVTVFHVFLLGIVKYLFKDLISEIPNTMMPEVDTWWRSFNTDSLNIPKIQPKLMINH</sequence>